<reference evidence="10 11" key="1">
    <citation type="submission" date="2009-04" db="EMBL/GenBank/DDBJ databases">
        <authorList>
            <person name="Sebastian Y."/>
            <person name="Madupu R."/>
            <person name="Durkin A.S."/>
            <person name="Torralba M."/>
            <person name="Methe B."/>
            <person name="Sutton G.G."/>
            <person name="Strausberg R.L."/>
            <person name="Nelson K.E."/>
        </authorList>
    </citation>
    <scope>NUCLEOTIDE SEQUENCE [LARGE SCALE GENOMIC DNA]</scope>
    <source>
        <strain evidence="10 11">60-3</strain>
    </source>
</reference>
<evidence type="ECO:0000256" key="2">
    <source>
        <dbReference type="ARBA" id="ARBA00005236"/>
    </source>
</evidence>
<dbReference type="InterPro" id="IPR025857">
    <property type="entry name" value="MacB_PCD"/>
</dbReference>
<dbReference type="Proteomes" id="UP000003303">
    <property type="component" value="Unassembled WGS sequence"/>
</dbReference>
<dbReference type="InterPro" id="IPR051447">
    <property type="entry name" value="Lipoprotein-release_system"/>
</dbReference>
<feature type="domain" description="MacB-like periplasmic core" evidence="9">
    <location>
        <begin position="34"/>
        <end position="228"/>
    </location>
</feature>
<dbReference type="RefSeq" id="WP_007364583.1">
    <property type="nucleotide sequence ID" value="NZ_ACLR01000034.1"/>
</dbReference>
<keyword evidence="3" id="KW-1003">Cell membrane</keyword>
<evidence type="ECO:0000313" key="11">
    <source>
        <dbReference type="Proteomes" id="UP000003303"/>
    </source>
</evidence>
<accession>C2M9L6</accession>
<evidence type="ECO:0000259" key="8">
    <source>
        <dbReference type="Pfam" id="PF02687"/>
    </source>
</evidence>
<evidence type="ECO:0000259" key="9">
    <source>
        <dbReference type="Pfam" id="PF12704"/>
    </source>
</evidence>
<comment type="caution">
    <text evidence="10">The sequence shown here is derived from an EMBL/GenBank/DDBJ whole genome shotgun (WGS) entry which is preliminary data.</text>
</comment>
<name>C2M9L6_9PORP</name>
<dbReference type="InterPro" id="IPR003838">
    <property type="entry name" value="ABC3_permease_C"/>
</dbReference>
<evidence type="ECO:0000256" key="3">
    <source>
        <dbReference type="ARBA" id="ARBA00022475"/>
    </source>
</evidence>
<dbReference type="GO" id="GO:0098797">
    <property type="term" value="C:plasma membrane protein complex"/>
    <property type="evidence" value="ECO:0007669"/>
    <property type="project" value="TreeGrafter"/>
</dbReference>
<evidence type="ECO:0000256" key="4">
    <source>
        <dbReference type="ARBA" id="ARBA00022692"/>
    </source>
</evidence>
<comment type="subcellular location">
    <subcellularLocation>
        <location evidence="1">Cell membrane</location>
        <topology evidence="1">Multi-pass membrane protein</topology>
    </subcellularLocation>
</comment>
<gene>
    <name evidence="10" type="ORF">PORUE0001_0166</name>
</gene>
<evidence type="ECO:0000256" key="1">
    <source>
        <dbReference type="ARBA" id="ARBA00004651"/>
    </source>
</evidence>
<dbReference type="Pfam" id="PF02687">
    <property type="entry name" value="FtsX"/>
    <property type="match status" value="1"/>
</dbReference>
<feature type="transmembrane region" description="Helical" evidence="7">
    <location>
        <begin position="329"/>
        <end position="352"/>
    </location>
</feature>
<evidence type="ECO:0000313" key="10">
    <source>
        <dbReference type="EMBL" id="EEK17548.1"/>
    </source>
</evidence>
<keyword evidence="11" id="KW-1185">Reference proteome</keyword>
<evidence type="ECO:0000256" key="7">
    <source>
        <dbReference type="SAM" id="Phobius"/>
    </source>
</evidence>
<protein>
    <submittedName>
        <fullName evidence="10">Efflux ABC transporter, permease protein</fullName>
    </submittedName>
</protein>
<feature type="transmembrane region" description="Helical" evidence="7">
    <location>
        <begin position="379"/>
        <end position="398"/>
    </location>
</feature>
<keyword evidence="5 7" id="KW-1133">Transmembrane helix</keyword>
<proteinExistence type="inferred from homology"/>
<dbReference type="Pfam" id="PF12704">
    <property type="entry name" value="MacB_PCD"/>
    <property type="match status" value="1"/>
</dbReference>
<keyword evidence="4 7" id="KW-0812">Transmembrane</keyword>
<dbReference type="OrthoDB" id="1522670at2"/>
<comment type="similarity">
    <text evidence="2">Belongs to the ABC-4 integral membrane protein family. LolC/E subfamily.</text>
</comment>
<keyword evidence="6 7" id="KW-0472">Membrane</keyword>
<evidence type="ECO:0000256" key="5">
    <source>
        <dbReference type="ARBA" id="ARBA00022989"/>
    </source>
</evidence>
<dbReference type="PANTHER" id="PTHR30489">
    <property type="entry name" value="LIPOPROTEIN-RELEASING SYSTEM TRANSMEMBRANE PROTEIN LOLE"/>
    <property type="match status" value="1"/>
</dbReference>
<feature type="domain" description="ABC3 transporter permease C-terminal" evidence="8">
    <location>
        <begin position="283"/>
        <end position="408"/>
    </location>
</feature>
<dbReference type="GO" id="GO:0044874">
    <property type="term" value="P:lipoprotein localization to outer membrane"/>
    <property type="evidence" value="ECO:0007669"/>
    <property type="project" value="TreeGrafter"/>
</dbReference>
<organism evidence="10 11">
    <name type="scientific">Porphyromonas uenonis 60-3</name>
    <dbReference type="NCBI Taxonomy" id="596327"/>
    <lineage>
        <taxon>Bacteria</taxon>
        <taxon>Pseudomonadati</taxon>
        <taxon>Bacteroidota</taxon>
        <taxon>Bacteroidia</taxon>
        <taxon>Bacteroidales</taxon>
        <taxon>Porphyromonadaceae</taxon>
        <taxon>Porphyromonas</taxon>
    </lineage>
</organism>
<dbReference type="STRING" id="596327.PORUE0001_0166"/>
<dbReference type="eggNOG" id="COG4591">
    <property type="taxonomic scope" value="Bacteria"/>
</dbReference>
<sequence>MRLRLPIWLARQLYSRENRRHSKVYALVRFAIPAIALSLAVMLLGIAIMDGFQYSVRDTVRLVTGDVILCEYGKQPIDLDNVITLTPQMTQRMNEMPEIVSVRPVRTAVGMIKTDSTYQGVAVTGVDDFTFLEPLCASGNLSDTTLAEGANPIVLPKASAQKLGLTIGDKVVLYFLGDKVSVRSFTLIAILELTNTAQPLAYVTNDLLGRVGGWQPNQYTRIEILAKNTDRSLLDMETSLSDKLIQSLSEPGVTHETLGIYTGTQINGGVYQWIDSLRPNVQILLVLMALVAAFTMINALLIIILDLTQTIGLLKALGMTYRSLTTMSLAIALRIIVWGMLWGNLLAGIIIWSQHQWQWLTLDPNIYYISHVAMRIRPMAWIVVNVATLLLCLILLLLPARIIQRISPTTALRFE</sequence>
<dbReference type="PANTHER" id="PTHR30489:SF0">
    <property type="entry name" value="LIPOPROTEIN-RELEASING SYSTEM TRANSMEMBRANE PROTEIN LOLE"/>
    <property type="match status" value="1"/>
</dbReference>
<evidence type="ECO:0000256" key="6">
    <source>
        <dbReference type="ARBA" id="ARBA00023136"/>
    </source>
</evidence>
<dbReference type="EMBL" id="ACLR01000034">
    <property type="protein sequence ID" value="EEK17548.1"/>
    <property type="molecule type" value="Genomic_DNA"/>
</dbReference>
<feature type="transmembrane region" description="Helical" evidence="7">
    <location>
        <begin position="283"/>
        <end position="308"/>
    </location>
</feature>
<dbReference type="AlphaFoldDB" id="C2M9L6"/>
<feature type="transmembrane region" description="Helical" evidence="7">
    <location>
        <begin position="26"/>
        <end position="49"/>
    </location>
</feature>